<dbReference type="Pfam" id="PF08331">
    <property type="entry name" value="QueG_DUF1730"/>
    <property type="match status" value="1"/>
</dbReference>
<dbReference type="InterPro" id="IPR004453">
    <property type="entry name" value="QueG"/>
</dbReference>
<keyword evidence="5" id="KW-0671">Queuosine biosynthesis</keyword>
<sequence length="399" mass="44240">MPVLCQTAAMVSNGLKDRVRAKAKECGFALCHVTRPEVGGQHADALQRWSDAGMQGDMVWMAEEMRMQRRKSPETMLQGVNSVITVAMHYTPPDYSLDEADAQKLCGVISAYAHGDDYHDIMKKRLKALALELDAMLGVHDQRVFVDTAPVLEHALAASAGLGWQGKHTLTIQRQLGSWFLLGEIFTTAEFEPDQPAINHCGSCTACIDICPTRAIVAPYVVDARRCISYLTIEFDDFIPAEFRPLMGNRIYGCDDCQMVCPWNAHATKDKDAVVDLLMPKGENNLPDLASLLLLDEEAFRIRFRKSPIKRTKRRGLLRNVCIAMGNSGNVHCIPALLDALNDGESLIRGHAAWALARLTDQGNRERVLAALNLLSEQENDPAVLHEFMSAIQGIREES</sequence>
<dbReference type="Gene3D" id="1.25.10.10">
    <property type="entry name" value="Leucine-rich Repeat Variant"/>
    <property type="match status" value="1"/>
</dbReference>
<evidence type="ECO:0000313" key="11">
    <source>
        <dbReference type="Proteomes" id="UP000231701"/>
    </source>
</evidence>
<dbReference type="GO" id="GO:0046872">
    <property type="term" value="F:metal ion binding"/>
    <property type="evidence" value="ECO:0007669"/>
    <property type="project" value="UniProtKB-KW"/>
</dbReference>
<dbReference type="SUPFAM" id="SSF46548">
    <property type="entry name" value="alpha-helical ferredoxin"/>
    <property type="match status" value="1"/>
</dbReference>
<dbReference type="EC" id="1.17.99.6" evidence="10"/>
<name>A0A2K8KZK6_MARES</name>
<dbReference type="FunFam" id="3.30.70.20:FF:000017">
    <property type="entry name" value="Epoxyqueuosine reductase"/>
    <property type="match status" value="1"/>
</dbReference>
<reference evidence="10 11" key="1">
    <citation type="submission" date="2016-12" db="EMBL/GenBank/DDBJ databases">
        <title>Isolation and genomic insights into novel planktonic Zetaproteobacteria from stratified waters of the Chesapeake Bay.</title>
        <authorList>
            <person name="McAllister S.M."/>
            <person name="Kato S."/>
            <person name="Chan C.S."/>
            <person name="Chiu B.K."/>
            <person name="Field E.K."/>
        </authorList>
    </citation>
    <scope>NUCLEOTIDE SEQUENCE [LARGE SCALE GENOMIC DNA]</scope>
    <source>
        <strain evidence="10 11">CP-5</strain>
    </source>
</reference>
<evidence type="ECO:0000259" key="9">
    <source>
        <dbReference type="PROSITE" id="PS51379"/>
    </source>
</evidence>
<dbReference type="Pfam" id="PF13484">
    <property type="entry name" value="Fer4_16"/>
    <property type="match status" value="1"/>
</dbReference>
<keyword evidence="11" id="KW-1185">Reference proteome</keyword>
<evidence type="ECO:0000256" key="5">
    <source>
        <dbReference type="ARBA" id="ARBA00022785"/>
    </source>
</evidence>
<keyword evidence="8" id="KW-0411">Iron-sulfur</keyword>
<evidence type="ECO:0000256" key="1">
    <source>
        <dbReference type="ARBA" id="ARBA00022485"/>
    </source>
</evidence>
<evidence type="ECO:0000256" key="8">
    <source>
        <dbReference type="ARBA" id="ARBA00023014"/>
    </source>
</evidence>
<dbReference type="PANTHER" id="PTHR30002">
    <property type="entry name" value="EPOXYQUEUOSINE REDUCTASE"/>
    <property type="match status" value="1"/>
</dbReference>
<keyword evidence="1" id="KW-0004">4Fe-4S</keyword>
<evidence type="ECO:0000256" key="3">
    <source>
        <dbReference type="ARBA" id="ARBA00022694"/>
    </source>
</evidence>
<dbReference type="InterPro" id="IPR013542">
    <property type="entry name" value="QueG_DUF1730"/>
</dbReference>
<dbReference type="KEGG" id="maes:Ga0123461_0929"/>
<keyword evidence="4" id="KW-0479">Metal-binding</keyword>
<dbReference type="GO" id="GO:0008616">
    <property type="term" value="P:tRNA queuosine(34) biosynthetic process"/>
    <property type="evidence" value="ECO:0007669"/>
    <property type="project" value="UniProtKB-KW"/>
</dbReference>
<evidence type="ECO:0000256" key="2">
    <source>
        <dbReference type="ARBA" id="ARBA00022490"/>
    </source>
</evidence>
<evidence type="ECO:0000256" key="4">
    <source>
        <dbReference type="ARBA" id="ARBA00022723"/>
    </source>
</evidence>
<evidence type="ECO:0000313" key="10">
    <source>
        <dbReference type="EMBL" id="ATX79349.1"/>
    </source>
</evidence>
<protein>
    <submittedName>
        <fullName evidence="10">Epoxyqueuosine reductase</fullName>
        <ecNumber evidence="10">1.17.99.6</ecNumber>
    </submittedName>
</protein>
<dbReference type="Proteomes" id="UP000231701">
    <property type="component" value="Chromosome"/>
</dbReference>
<evidence type="ECO:0000256" key="6">
    <source>
        <dbReference type="ARBA" id="ARBA00023002"/>
    </source>
</evidence>
<dbReference type="PANTHER" id="PTHR30002:SF4">
    <property type="entry name" value="EPOXYQUEUOSINE REDUCTASE"/>
    <property type="match status" value="1"/>
</dbReference>
<keyword evidence="2" id="KW-0963">Cytoplasm</keyword>
<keyword evidence="7" id="KW-0408">Iron</keyword>
<dbReference type="AlphaFoldDB" id="A0A2K8KZK6"/>
<gene>
    <name evidence="10" type="ORF">Ga0123461_0929</name>
</gene>
<dbReference type="InterPro" id="IPR017900">
    <property type="entry name" value="4Fe4S_Fe_S_CS"/>
</dbReference>
<proteinExistence type="predicted"/>
<keyword evidence="3" id="KW-0819">tRNA processing</keyword>
<dbReference type="NCBIfam" id="TIGR00276">
    <property type="entry name" value="tRNA epoxyqueuosine(34) reductase QueG"/>
    <property type="match status" value="1"/>
</dbReference>
<dbReference type="PROSITE" id="PS00198">
    <property type="entry name" value="4FE4S_FER_1"/>
    <property type="match status" value="1"/>
</dbReference>
<dbReference type="GO" id="GO:0051539">
    <property type="term" value="F:4 iron, 4 sulfur cluster binding"/>
    <property type="evidence" value="ECO:0007669"/>
    <property type="project" value="UniProtKB-KW"/>
</dbReference>
<accession>A0A2K8KZK6</accession>
<dbReference type="GO" id="GO:0052693">
    <property type="term" value="F:epoxyqueuosine reductase activity"/>
    <property type="evidence" value="ECO:0007669"/>
    <property type="project" value="UniProtKB-EC"/>
</dbReference>
<feature type="domain" description="4Fe-4S ferredoxin-type" evidence="9">
    <location>
        <begin position="194"/>
        <end position="221"/>
    </location>
</feature>
<dbReference type="PROSITE" id="PS51379">
    <property type="entry name" value="4FE4S_FER_2"/>
    <property type="match status" value="1"/>
</dbReference>
<evidence type="ECO:0000256" key="7">
    <source>
        <dbReference type="ARBA" id="ARBA00023004"/>
    </source>
</evidence>
<dbReference type="Gene3D" id="3.30.70.20">
    <property type="match status" value="1"/>
</dbReference>
<organism evidence="10 11">
    <name type="scientific">Mariprofundus aestuarium</name>
    <dbReference type="NCBI Taxonomy" id="1921086"/>
    <lineage>
        <taxon>Bacteria</taxon>
        <taxon>Pseudomonadati</taxon>
        <taxon>Pseudomonadota</taxon>
        <taxon>Candidatius Mariprofundia</taxon>
        <taxon>Mariprofundales</taxon>
        <taxon>Mariprofundaceae</taxon>
        <taxon>Mariprofundus</taxon>
    </lineage>
</organism>
<dbReference type="InterPro" id="IPR017896">
    <property type="entry name" value="4Fe4S_Fe-S-bd"/>
</dbReference>
<keyword evidence="6 10" id="KW-0560">Oxidoreductase</keyword>
<dbReference type="InterPro" id="IPR011989">
    <property type="entry name" value="ARM-like"/>
</dbReference>
<dbReference type="SUPFAM" id="SSF48371">
    <property type="entry name" value="ARM repeat"/>
    <property type="match status" value="1"/>
</dbReference>
<dbReference type="InterPro" id="IPR016024">
    <property type="entry name" value="ARM-type_fold"/>
</dbReference>
<dbReference type="EMBL" id="CP018799">
    <property type="protein sequence ID" value="ATX79349.1"/>
    <property type="molecule type" value="Genomic_DNA"/>
</dbReference>